<dbReference type="RefSeq" id="WP_157588468.1">
    <property type="nucleotide sequence ID" value="NZ_WPIN01000012.1"/>
</dbReference>
<feature type="coiled-coil region" evidence="1">
    <location>
        <begin position="173"/>
        <end position="205"/>
    </location>
</feature>
<keyword evidence="2" id="KW-1133">Transmembrane helix</keyword>
<keyword evidence="1" id="KW-0175">Coiled coil</keyword>
<evidence type="ECO:0000313" key="5">
    <source>
        <dbReference type="Proteomes" id="UP000436006"/>
    </source>
</evidence>
<evidence type="ECO:0000256" key="2">
    <source>
        <dbReference type="SAM" id="Phobius"/>
    </source>
</evidence>
<feature type="transmembrane region" description="Helical" evidence="2">
    <location>
        <begin position="155"/>
        <end position="172"/>
    </location>
</feature>
<feature type="transmembrane region" description="Helical" evidence="2">
    <location>
        <begin position="44"/>
        <end position="67"/>
    </location>
</feature>
<gene>
    <name evidence="4" type="ORF">GO755_27215</name>
</gene>
<feature type="transmembrane region" description="Helical" evidence="2">
    <location>
        <begin position="89"/>
        <end position="114"/>
    </location>
</feature>
<evidence type="ECO:0000256" key="1">
    <source>
        <dbReference type="SAM" id="Coils"/>
    </source>
</evidence>
<organism evidence="4 5">
    <name type="scientific">Spirosoma arboris</name>
    <dbReference type="NCBI Taxonomy" id="2682092"/>
    <lineage>
        <taxon>Bacteria</taxon>
        <taxon>Pseudomonadati</taxon>
        <taxon>Bacteroidota</taxon>
        <taxon>Cytophagia</taxon>
        <taxon>Cytophagales</taxon>
        <taxon>Cytophagaceae</taxon>
        <taxon>Spirosoma</taxon>
    </lineage>
</organism>
<keyword evidence="2" id="KW-0812">Transmembrane</keyword>
<accession>A0A7K1SJ57</accession>
<feature type="transmembrane region" description="Helical" evidence="2">
    <location>
        <begin position="15"/>
        <end position="32"/>
    </location>
</feature>
<evidence type="ECO:0000259" key="3">
    <source>
        <dbReference type="Pfam" id="PF06580"/>
    </source>
</evidence>
<dbReference type="InterPro" id="IPR010559">
    <property type="entry name" value="Sig_transdc_His_kin_internal"/>
</dbReference>
<sequence>MEASDNVNLTLSQKVRLAAIVFAIYWPLRFYINLNDFDLGKIGAFWLVIWLSEIPITIALFTFWLSLLEWLENKVNGQFGRLSQLNGKFAVQLATLLIAGILSFGFDWAFFGLLHQARKAFDPSERSMIHTQATQTISDNREIFHKNDGQRRHKATTALTVMALLMAYYLAANRRRDKVVAQLQVNAEQLKREASQAQFAALKNQVNPHFLFNSLSILSSLVDVNPKLSIRFINHLSRAYRYILEHRDSERINLKTELEFLNAYCFLLTIRFDDRFQLVNTISEEESAHFSIAPLTLQLLLENAVKHNQVSRKQPLVVTLTIEGYYLLISNPILLRLADETYTENSTGIGLDNITKRYRLLTDRPVLVTQKDNTFIVSIPLLQ</sequence>
<keyword evidence="2" id="KW-0472">Membrane</keyword>
<proteinExistence type="predicted"/>
<dbReference type="PANTHER" id="PTHR34220:SF7">
    <property type="entry name" value="SENSOR HISTIDINE KINASE YPDA"/>
    <property type="match status" value="1"/>
</dbReference>
<comment type="caution">
    <text evidence="4">The sequence shown here is derived from an EMBL/GenBank/DDBJ whole genome shotgun (WGS) entry which is preliminary data.</text>
</comment>
<protein>
    <submittedName>
        <fullName evidence="4">Histidine kinase</fullName>
    </submittedName>
</protein>
<feature type="domain" description="Signal transduction histidine kinase internal region" evidence="3">
    <location>
        <begin position="197"/>
        <end position="276"/>
    </location>
</feature>
<keyword evidence="5" id="KW-1185">Reference proteome</keyword>
<dbReference type="Proteomes" id="UP000436006">
    <property type="component" value="Unassembled WGS sequence"/>
</dbReference>
<keyword evidence="4" id="KW-0808">Transferase</keyword>
<dbReference type="Pfam" id="PF06580">
    <property type="entry name" value="His_kinase"/>
    <property type="match status" value="1"/>
</dbReference>
<reference evidence="4 5" key="1">
    <citation type="submission" date="2019-12" db="EMBL/GenBank/DDBJ databases">
        <title>Spirosoma sp. HMF4905 genome sequencing and assembly.</title>
        <authorList>
            <person name="Kang H."/>
            <person name="Cha I."/>
            <person name="Kim H."/>
            <person name="Joh K."/>
        </authorList>
    </citation>
    <scope>NUCLEOTIDE SEQUENCE [LARGE SCALE GENOMIC DNA]</scope>
    <source>
        <strain evidence="4 5">HMF4905</strain>
    </source>
</reference>
<dbReference type="GO" id="GO:0016020">
    <property type="term" value="C:membrane"/>
    <property type="evidence" value="ECO:0007669"/>
    <property type="project" value="InterPro"/>
</dbReference>
<dbReference type="AlphaFoldDB" id="A0A7K1SJ57"/>
<dbReference type="EMBL" id="WPIN01000012">
    <property type="protein sequence ID" value="MVM33758.1"/>
    <property type="molecule type" value="Genomic_DNA"/>
</dbReference>
<dbReference type="InterPro" id="IPR050640">
    <property type="entry name" value="Bact_2-comp_sensor_kinase"/>
</dbReference>
<name>A0A7K1SJ57_9BACT</name>
<evidence type="ECO:0000313" key="4">
    <source>
        <dbReference type="EMBL" id="MVM33758.1"/>
    </source>
</evidence>
<dbReference type="GO" id="GO:0000155">
    <property type="term" value="F:phosphorelay sensor kinase activity"/>
    <property type="evidence" value="ECO:0007669"/>
    <property type="project" value="InterPro"/>
</dbReference>
<dbReference type="PANTHER" id="PTHR34220">
    <property type="entry name" value="SENSOR HISTIDINE KINASE YPDA"/>
    <property type="match status" value="1"/>
</dbReference>
<keyword evidence="4" id="KW-0418">Kinase</keyword>